<gene>
    <name evidence="1" type="ORF">HUN41_00264</name>
</gene>
<accession>A0A7G4AWG2</accession>
<protein>
    <submittedName>
        <fullName evidence="1">Putative transposase</fullName>
    </submittedName>
</protein>
<reference evidence="1 2" key="1">
    <citation type="submission" date="2020-07" db="EMBL/GenBank/DDBJ databases">
        <title>Streptomyces phage Genome sequencing and assembly.</title>
        <authorList>
            <person name="Sharma V."/>
            <person name="Hardy A."/>
            <person name="Frunzke J."/>
        </authorList>
    </citation>
    <scope>NUCLEOTIDE SEQUENCE [LARGE SCALE GENOMIC DNA]</scope>
</reference>
<evidence type="ECO:0000313" key="1">
    <source>
        <dbReference type="EMBL" id="QMP84352.1"/>
    </source>
</evidence>
<proteinExistence type="predicted"/>
<organism evidence="1 2">
    <name type="scientific">Streptomyces phage Coruscant</name>
    <dbReference type="NCBI Taxonomy" id="2739834"/>
    <lineage>
        <taxon>Viruses</taxon>
        <taxon>Duplodnaviria</taxon>
        <taxon>Heunggongvirae</taxon>
        <taxon>Uroviricota</taxon>
        <taxon>Caudoviricetes</taxon>
        <taxon>Stanwilliamsviridae</taxon>
        <taxon>Boydwoodruffvirinae</taxon>
        <taxon>Coruscantvirus</taxon>
        <taxon>Coruscantvirus coruscant</taxon>
    </lineage>
</organism>
<dbReference type="Proteomes" id="UP000515922">
    <property type="component" value="Segment"/>
</dbReference>
<dbReference type="EMBL" id="MT711976">
    <property type="protein sequence ID" value="QMP84352.1"/>
    <property type="molecule type" value="Genomic_DNA"/>
</dbReference>
<keyword evidence="2" id="KW-1185">Reference proteome</keyword>
<name>A0A7G4AWG2_9CAUD</name>
<sequence>MRYVIQKESLKRGRTVEAVNYAIKDNVTGKIVARFGEDFKAQFIVDSLNDSNASNRYEFEEPGTEGITVDSP</sequence>
<evidence type="ECO:0000313" key="2">
    <source>
        <dbReference type="Proteomes" id="UP000515922"/>
    </source>
</evidence>